<dbReference type="EMBL" id="UINC01226952">
    <property type="protein sequence ID" value="SVE57647.1"/>
    <property type="molecule type" value="Genomic_DNA"/>
</dbReference>
<organism evidence="1">
    <name type="scientific">marine metagenome</name>
    <dbReference type="NCBI Taxonomy" id="408172"/>
    <lineage>
        <taxon>unclassified sequences</taxon>
        <taxon>metagenomes</taxon>
        <taxon>ecological metagenomes</taxon>
    </lineage>
</organism>
<protein>
    <submittedName>
        <fullName evidence="1">Uncharacterized protein</fullName>
    </submittedName>
</protein>
<sequence>VTISKQNCLVIARTRKEMSDQYIQGTTRIALS</sequence>
<evidence type="ECO:0000313" key="1">
    <source>
        <dbReference type="EMBL" id="SVE57647.1"/>
    </source>
</evidence>
<gene>
    <name evidence="1" type="ORF">METZ01_LOCUS510501</name>
</gene>
<proteinExistence type="predicted"/>
<dbReference type="AlphaFoldDB" id="A0A383ELB7"/>
<accession>A0A383ELB7</accession>
<name>A0A383ELB7_9ZZZZ</name>
<reference evidence="1" key="1">
    <citation type="submission" date="2018-05" db="EMBL/GenBank/DDBJ databases">
        <authorList>
            <person name="Lanie J.A."/>
            <person name="Ng W.-L."/>
            <person name="Kazmierczak K.M."/>
            <person name="Andrzejewski T.M."/>
            <person name="Davidsen T.M."/>
            <person name="Wayne K.J."/>
            <person name="Tettelin H."/>
            <person name="Glass J.I."/>
            <person name="Rusch D."/>
            <person name="Podicherti R."/>
            <person name="Tsui H.-C.T."/>
            <person name="Winkler M.E."/>
        </authorList>
    </citation>
    <scope>NUCLEOTIDE SEQUENCE</scope>
</reference>
<feature type="non-terminal residue" evidence="1">
    <location>
        <position position="1"/>
    </location>
</feature>